<reference evidence="3" key="1">
    <citation type="submission" date="2013-02" db="EMBL/GenBank/DDBJ databases">
        <authorList>
            <person name="Hughes D."/>
        </authorList>
    </citation>
    <scope>NUCLEOTIDE SEQUENCE</scope>
    <source>
        <strain>Durham</strain>
        <strain evidence="3">NC isolate 2 -- Noor lab</strain>
    </source>
</reference>
<dbReference type="EnsemblMetazoa" id="MESCA006723-RA">
    <property type="protein sequence ID" value="MESCA006723-PA"/>
    <property type="gene ID" value="MESCA006723"/>
</dbReference>
<dbReference type="STRING" id="36166.T1GSR2"/>
<accession>T1GSR2</accession>
<dbReference type="InterPro" id="IPR009832">
    <property type="entry name" value="DUF1397"/>
</dbReference>
<dbReference type="HOGENOM" id="CLU_074913_0_0_1"/>
<dbReference type="AlphaFoldDB" id="T1GSR2"/>
<evidence type="ECO:0000256" key="1">
    <source>
        <dbReference type="SAM" id="SignalP"/>
    </source>
</evidence>
<evidence type="ECO:0000313" key="3">
    <source>
        <dbReference type="Proteomes" id="UP000015102"/>
    </source>
</evidence>
<dbReference type="Proteomes" id="UP000015102">
    <property type="component" value="Unassembled WGS sequence"/>
</dbReference>
<dbReference type="Pfam" id="PF07165">
    <property type="entry name" value="DUF1397"/>
    <property type="match status" value="1"/>
</dbReference>
<sequence>MEIKLAILNLIVLVIISSANASNDLPLDLIKSHLPKEFAGANLNNFNVSDAKNLLRTKCKKNLQNNEDVDEIYNSIESATTELTECFSKLFNLTSIQEEIEIAKPIGELDTVFVKHCSHRTEAETCIVNFNSKIQPCLDREEKAGNVVMMRVVHSMFDFLCYKGGDQIALFYAEKGPECLDDNKMEIGHCLNTTLQGYSVSEGIPDMNSIVLPQLVLGPKQCTDMIELEKCIVKHLEHARKSPHLILQLLCLNLLARKPNVAIALI</sequence>
<dbReference type="EMBL" id="CAQQ02131418">
    <property type="status" value="NOT_ANNOTATED_CDS"/>
    <property type="molecule type" value="Genomic_DNA"/>
</dbReference>
<proteinExistence type="predicted"/>
<protein>
    <recommendedName>
        <fullName evidence="4">DUF19 domain-containing protein</fullName>
    </recommendedName>
</protein>
<evidence type="ECO:0008006" key="4">
    <source>
        <dbReference type="Google" id="ProtNLM"/>
    </source>
</evidence>
<organism evidence="2 3">
    <name type="scientific">Megaselia scalaris</name>
    <name type="common">Humpbacked fly</name>
    <name type="synonym">Phora scalaris</name>
    <dbReference type="NCBI Taxonomy" id="36166"/>
    <lineage>
        <taxon>Eukaryota</taxon>
        <taxon>Metazoa</taxon>
        <taxon>Ecdysozoa</taxon>
        <taxon>Arthropoda</taxon>
        <taxon>Hexapoda</taxon>
        <taxon>Insecta</taxon>
        <taxon>Pterygota</taxon>
        <taxon>Neoptera</taxon>
        <taxon>Endopterygota</taxon>
        <taxon>Diptera</taxon>
        <taxon>Brachycera</taxon>
        <taxon>Muscomorpha</taxon>
        <taxon>Platypezoidea</taxon>
        <taxon>Phoridae</taxon>
        <taxon>Megaseliini</taxon>
        <taxon>Megaselia</taxon>
    </lineage>
</organism>
<dbReference type="EMBL" id="CAQQ02131417">
    <property type="status" value="NOT_ANNOTATED_CDS"/>
    <property type="molecule type" value="Genomic_DNA"/>
</dbReference>
<dbReference type="PANTHER" id="PTHR20997">
    <property type="entry name" value="EG:BACR42I17.2 PROTEIN-RELATED"/>
    <property type="match status" value="1"/>
</dbReference>
<dbReference type="OMA" id="HHLEQCS"/>
<feature type="signal peptide" evidence="1">
    <location>
        <begin position="1"/>
        <end position="21"/>
    </location>
</feature>
<name>T1GSR2_MEGSC</name>
<keyword evidence="3" id="KW-1185">Reference proteome</keyword>
<keyword evidence="1" id="KW-0732">Signal</keyword>
<reference evidence="2" key="2">
    <citation type="submission" date="2015-06" db="UniProtKB">
        <authorList>
            <consortium name="EnsemblMetazoa"/>
        </authorList>
    </citation>
    <scope>IDENTIFICATION</scope>
</reference>
<evidence type="ECO:0000313" key="2">
    <source>
        <dbReference type="EnsemblMetazoa" id="MESCA006723-PA"/>
    </source>
</evidence>
<feature type="chain" id="PRO_5004577102" description="DUF19 domain-containing protein" evidence="1">
    <location>
        <begin position="22"/>
        <end position="266"/>
    </location>
</feature>
<dbReference type="PANTHER" id="PTHR20997:SF2">
    <property type="entry name" value="EG:BACR42I17.2 PROTEIN-RELATED"/>
    <property type="match status" value="1"/>
</dbReference>